<accession>A0ABM9I7B5</accession>
<keyword evidence="3" id="KW-1185">Reference proteome</keyword>
<dbReference type="EMBL" id="OX458333">
    <property type="protein sequence ID" value="CAI8935583.1"/>
    <property type="molecule type" value="Genomic_DNA"/>
</dbReference>
<gene>
    <name evidence="2" type="ORF">MSZNOR_4132</name>
</gene>
<evidence type="ECO:0000313" key="3">
    <source>
        <dbReference type="Proteomes" id="UP001162030"/>
    </source>
</evidence>
<feature type="chain" id="PRO_5046293673" description="Ig-like domain-containing protein" evidence="1">
    <location>
        <begin position="27"/>
        <end position="163"/>
    </location>
</feature>
<organism evidence="2 3">
    <name type="scientific">Methylocaldum szegediense</name>
    <dbReference type="NCBI Taxonomy" id="73780"/>
    <lineage>
        <taxon>Bacteria</taxon>
        <taxon>Pseudomonadati</taxon>
        <taxon>Pseudomonadota</taxon>
        <taxon>Gammaproteobacteria</taxon>
        <taxon>Methylococcales</taxon>
        <taxon>Methylococcaceae</taxon>
        <taxon>Methylocaldum</taxon>
    </lineage>
</organism>
<dbReference type="RefSeq" id="WP_026609572.1">
    <property type="nucleotide sequence ID" value="NZ_OX458333.1"/>
</dbReference>
<name>A0ABM9I7B5_9GAMM</name>
<dbReference type="Proteomes" id="UP001162030">
    <property type="component" value="Chromosome"/>
</dbReference>
<evidence type="ECO:0008006" key="4">
    <source>
        <dbReference type="Google" id="ProtNLM"/>
    </source>
</evidence>
<protein>
    <recommendedName>
        <fullName evidence="4">Ig-like domain-containing protein</fullName>
    </recommendedName>
</protein>
<proteinExistence type="predicted"/>
<evidence type="ECO:0000313" key="2">
    <source>
        <dbReference type="EMBL" id="CAI8935583.1"/>
    </source>
</evidence>
<keyword evidence="1" id="KW-0732">Signal</keyword>
<reference evidence="2 3" key="1">
    <citation type="submission" date="2023-03" db="EMBL/GenBank/DDBJ databases">
        <authorList>
            <person name="Pearce D."/>
        </authorList>
    </citation>
    <scope>NUCLEOTIDE SEQUENCE [LARGE SCALE GENOMIC DNA]</scope>
    <source>
        <strain evidence="2">Msz</strain>
    </source>
</reference>
<feature type="signal peptide" evidence="1">
    <location>
        <begin position="1"/>
        <end position="26"/>
    </location>
</feature>
<sequence length="163" mass="17441">MKCTASLTFAAAVIGILATTPTESFAADTKYYAGIECHPERGNQVTQFRWVNNRLENTSTTTTYIVHCPVIKDEEGSVNGADLRVRVRVPTAGDTVNCTAYSFDKFGAPKSTDTGSFTAPATVPANGEISLPDVNISTGDGYYVIRCQLPPGAGIYSYSVIEN</sequence>
<evidence type="ECO:0000256" key="1">
    <source>
        <dbReference type="SAM" id="SignalP"/>
    </source>
</evidence>